<evidence type="ECO:0000256" key="10">
    <source>
        <dbReference type="ARBA" id="ARBA00046084"/>
    </source>
</evidence>
<sequence>MEQDSDLESGRATNQRPPRVRVRGAGVRGRGRVRRRALSEGQRRSLFRLDDLQLPDSLYVTRALQRDHALEMPRGQVDFSLIEAEERRAGPTDEWYFESVKTYRAKPGDDLQTLIKNYAKISLECGAVYEINSKIVVTGACYIIGNCAVLRANLPVGTAMFEVLNVDVIPSIGFMERIVFSNILFDCRSTTAVVCCISERNTLFHNCVFSGPHMLCLDIRAGAEVRGCHFVGAVCALRSKGLYSVRVRNSIFEKCAFGVVSGSKASISHSMFKDCACCIMFGGQGTIAHSHFMATTCTDTPMNLQLCTCEGNGSHVVPLGNIHFASNREAPWPTFNANVLVRVRLYMGRRRGVFHPKQSTFSMCVIAAPRGVVQRIYLFSVYDATCAILQLGEAGDAATERLCTCGMRHNTPSLRAAYVTDTRIDREINSQDTAEFFSSDEDNL</sequence>
<evidence type="ECO:0000256" key="4">
    <source>
        <dbReference type="ARBA" id="ARBA00022118"/>
    </source>
</evidence>
<keyword evidence="7" id="KW-0945">Host-virus interaction</keyword>
<name>A0A1J0MUP0_9ADEN</name>
<dbReference type="Proteomes" id="UP000319867">
    <property type="component" value="Segment"/>
</dbReference>
<comment type="subcellular location">
    <subcellularLocation>
        <location evidence="2">Host cytoplasm</location>
    </subcellularLocation>
    <subcellularLocation>
        <location evidence="1">Host nucleus</location>
    </subcellularLocation>
</comment>
<dbReference type="GO" id="GO:0030430">
    <property type="term" value="C:host cell cytoplasm"/>
    <property type="evidence" value="ECO:0007669"/>
    <property type="project" value="UniProtKB-SubCell"/>
</dbReference>
<comment type="subunit">
    <text evidence="11">Interacts with host PML-4 and PML-5; this interaction promotes efficient subnuclear targeting of E1B-55K to PML nuclear bodies. Interacts with E4-ORF3 protein. Interacts with E4-ORF6 protein.</text>
</comment>
<proteinExistence type="inferred from homology"/>
<evidence type="ECO:0000256" key="5">
    <source>
        <dbReference type="ARBA" id="ARBA00022518"/>
    </source>
</evidence>
<evidence type="ECO:0000256" key="2">
    <source>
        <dbReference type="ARBA" id="ARBA00004192"/>
    </source>
</evidence>
<keyword evidence="7" id="KW-1119">Modulation of host cell apoptosis by virus</keyword>
<evidence type="ECO:0000313" key="13">
    <source>
        <dbReference type="EMBL" id="BCG66196.1"/>
    </source>
</evidence>
<dbReference type="InterPro" id="IPR011050">
    <property type="entry name" value="Pectin_lyase_fold/virulence"/>
</dbReference>
<accession>A0A1J0MUP0</accession>
<comment type="similarity">
    <text evidence="3">Belongs to the adenoviridae E1B 55 kDa protein family.</text>
</comment>
<dbReference type="Pfam" id="PF01696">
    <property type="entry name" value="Adeno_E1B_55K"/>
    <property type="match status" value="1"/>
</dbReference>
<evidence type="ECO:0000313" key="14">
    <source>
        <dbReference type="Proteomes" id="UP000319867"/>
    </source>
</evidence>
<evidence type="ECO:0000256" key="9">
    <source>
        <dbReference type="ARBA" id="ARBA00031863"/>
    </source>
</evidence>
<dbReference type="GO" id="GO:0042025">
    <property type="term" value="C:host cell nucleus"/>
    <property type="evidence" value="ECO:0007669"/>
    <property type="project" value="UniProtKB-SubCell"/>
</dbReference>
<reference evidence="12" key="1">
    <citation type="submission" date="2016-07" db="EMBL/GenBank/DDBJ databases">
        <title>Whole genome sequence analysis of infectious canine hepatitis virus from Italy.</title>
        <authorList>
            <person name="Mangone I."/>
            <person name="Marcacci M."/>
            <person name="Leone A."/>
            <person name="Teodori L."/>
            <person name="Orsini M."/>
            <person name="Di Sabatino D."/>
        </authorList>
    </citation>
    <scope>NUCLEOTIDE SEQUENCE</scope>
    <source>
        <strain evidence="12">CAdV-1 ITL2015</strain>
    </source>
</reference>
<evidence type="ECO:0000256" key="7">
    <source>
        <dbReference type="ARBA" id="ARBA00023323"/>
    </source>
</evidence>
<evidence type="ECO:0000256" key="6">
    <source>
        <dbReference type="ARBA" id="ARBA00023200"/>
    </source>
</evidence>
<dbReference type="Proteomes" id="UP000509125">
    <property type="component" value="Segment"/>
</dbReference>
<evidence type="ECO:0000256" key="8">
    <source>
        <dbReference type="ARBA" id="ARBA00030428"/>
    </source>
</evidence>
<evidence type="ECO:0000256" key="1">
    <source>
        <dbReference type="ARBA" id="ARBA00004147"/>
    </source>
</evidence>
<evidence type="ECO:0000313" key="12">
    <source>
        <dbReference type="EMBL" id="APD29204.1"/>
    </source>
</evidence>
<reference evidence="13" key="3">
    <citation type="submission" date="2020-06" db="EMBL/GenBank/DDBJ databases">
        <title>Establishment of efficient and simple reverse genetics systems for canine adenoviruses (CAVs) using bacterial artificial chromosomes (BACs).</title>
        <authorList>
            <person name="Matsugo H."/>
            <person name="Kobayashi-Kitamura T."/>
            <person name="Kamiki H."/>
            <person name="Ishida H."/>
            <person name="Takenaka-Uema A."/>
            <person name="Murakami S."/>
            <person name="Horimoto T."/>
        </authorList>
    </citation>
    <scope>NUCLEOTIDE SEQUENCE [LARGE SCALE GENOMIC DNA]</scope>
    <source>
        <strain evidence="13">D43</strain>
    </source>
</reference>
<dbReference type="SUPFAM" id="SSF51126">
    <property type="entry name" value="Pectin lyase-like"/>
    <property type="match status" value="1"/>
</dbReference>
<reference evidence="14" key="2">
    <citation type="submission" date="2016-07" db="EMBL/GenBank/DDBJ databases">
        <title>Whole genome sequence analysis of infectious canine hepatitis virus from Italy.</title>
        <authorList>
            <person name="Mangone I."/>
            <person name="Marcacci M."/>
            <person name="Leone A."/>
            <person name="Teodori L."/>
            <person name="Orsini M."/>
            <person name="Di Sabatino D."/>
            <person name="Lorusso A."/>
        </authorList>
    </citation>
    <scope>NUCLEOTIDE SEQUENCE [LARGE SCALE GENOMIC DNA]</scope>
</reference>
<evidence type="ECO:0000256" key="3">
    <source>
        <dbReference type="ARBA" id="ARBA00008605"/>
    </source>
</evidence>
<organism evidence="12 14">
    <name type="scientific">Canine mastadenovirus A</name>
    <dbReference type="NCBI Taxonomy" id="10537"/>
    <lineage>
        <taxon>Viruses</taxon>
        <taxon>Varidnaviria</taxon>
        <taxon>Bamfordvirae</taxon>
        <taxon>Preplasmiviricota</taxon>
        <taxon>Polisuviricotina</taxon>
        <taxon>Pharingeaviricetes</taxon>
        <taxon>Rowavirales</taxon>
        <taxon>Adenoviridae</taxon>
        <taxon>Mastadenovirus</taxon>
        <taxon>Mastadenovirus canidae</taxon>
    </lineage>
</organism>
<keyword evidence="5" id="KW-0244">Early protein</keyword>
<evidence type="ECO:0000256" key="11">
    <source>
        <dbReference type="ARBA" id="ARBA00046912"/>
    </source>
</evidence>
<dbReference type="InterPro" id="IPR002612">
    <property type="entry name" value="Adeno_E1B_55kDa"/>
</dbReference>
<comment type="function">
    <text evidence="10">Plays a major role to prevent cellular inhibition of viral genome replication. Assembles an SCF-like E3 ubiquitin ligase complex based on the cellular proteins ELOB, ELOC, CUL5 and RBX1, in cooperation with viral E4orf6. This viral RING-type ligase ubiquitinates cellular substrates and targets them to proteasomal degradation: TP53/p53, LIG4, MRE11-RAD50-NBS1 (MRN) complex, ITGA3, DAXX and BLM. E1B-55K probably acts as the substrate-specific adapter of the SCF-like E3 ubiquitin ligase complex. Degradation of host TP53/p53 activity is essential for preventing E1A-induced TP53 accumulation that would otherwise lead to cell apoptosis and growth arrest. E1B-55K also inactivates TP53 transcription-factor activity by binding its transactivation domain. E1B-55K also functions as a SUMO1 E3 ligase for TP53 which causes the latter to be sequestered in promyelocytic leukemia (PML) nuclear bodies thereby contributing to maximal inhibition of TP53 function.</text>
</comment>
<dbReference type="EMBL" id="KX545420">
    <property type="protein sequence ID" value="APD29204.1"/>
    <property type="molecule type" value="Genomic_DNA"/>
</dbReference>
<dbReference type="EMBL" id="LC557010">
    <property type="protein sequence ID" value="BCG66196.1"/>
    <property type="molecule type" value="Genomic_DNA"/>
</dbReference>
<dbReference type="GO" id="GO:0052150">
    <property type="term" value="P:symbiont-mediated perturbation of host apoptosis"/>
    <property type="evidence" value="ECO:0007669"/>
    <property type="project" value="UniProtKB-KW"/>
</dbReference>
<protein>
    <recommendedName>
        <fullName evidence="4">E1B 55 kDa protein</fullName>
    </recommendedName>
    <alternativeName>
        <fullName evidence="8">E1B protein, large T-antigen</fullName>
    </alternativeName>
    <alternativeName>
        <fullName evidence="9">E1B-495R</fullName>
    </alternativeName>
</protein>
<keyword evidence="6" id="KW-1035">Host cytoplasm</keyword>